<evidence type="ECO:0000313" key="8">
    <source>
        <dbReference type="EMBL" id="KAK4141022.1"/>
    </source>
</evidence>
<comment type="similarity">
    <text evidence="2">Belongs to the mitochondrion-specific ribosomal protein mL49 family.</text>
</comment>
<feature type="region of interest" description="Disordered" evidence="7">
    <location>
        <begin position="30"/>
        <end position="79"/>
    </location>
</feature>
<comment type="caution">
    <text evidence="8">The sequence shown here is derived from an EMBL/GenBank/DDBJ whole genome shotgun (WGS) entry which is preliminary data.</text>
</comment>
<sequence>MSTALFRALAAAPARQSLLRTALPAPIRFRNYSTEPTSTTTTTIPPSEATSATTDETAPAPTPTPNSPGPTGPTKNYPFRVTRTNSQALAVYQRAQAGGNKKLTLIKKIEGDRRALVAALAEGLGVDPGDFIMNNVTGHVVLKGHRREDVIAWLTKEGF</sequence>
<evidence type="ECO:0000256" key="1">
    <source>
        <dbReference type="ARBA" id="ARBA00004173"/>
    </source>
</evidence>
<evidence type="ECO:0000256" key="3">
    <source>
        <dbReference type="ARBA" id="ARBA00022980"/>
    </source>
</evidence>
<dbReference type="GO" id="GO:0006412">
    <property type="term" value="P:translation"/>
    <property type="evidence" value="ECO:0007669"/>
    <property type="project" value="InterPro"/>
</dbReference>
<evidence type="ECO:0000256" key="4">
    <source>
        <dbReference type="ARBA" id="ARBA00023128"/>
    </source>
</evidence>
<dbReference type="AlphaFoldDB" id="A0AAN6ZJS0"/>
<reference evidence="8" key="2">
    <citation type="submission" date="2023-05" db="EMBL/GenBank/DDBJ databases">
        <authorList>
            <consortium name="Lawrence Berkeley National Laboratory"/>
            <person name="Steindorff A."/>
            <person name="Hensen N."/>
            <person name="Bonometti L."/>
            <person name="Westerberg I."/>
            <person name="Brannstrom I.O."/>
            <person name="Guillou S."/>
            <person name="Cros-Aarteil S."/>
            <person name="Calhoun S."/>
            <person name="Haridas S."/>
            <person name="Kuo A."/>
            <person name="Mondo S."/>
            <person name="Pangilinan J."/>
            <person name="Riley R."/>
            <person name="Labutti K."/>
            <person name="Andreopoulos B."/>
            <person name="Lipzen A."/>
            <person name="Chen C."/>
            <person name="Yanf M."/>
            <person name="Daum C."/>
            <person name="Ng V."/>
            <person name="Clum A."/>
            <person name="Ohm R."/>
            <person name="Martin F."/>
            <person name="Silar P."/>
            <person name="Natvig D."/>
            <person name="Lalanne C."/>
            <person name="Gautier V."/>
            <person name="Ament-Velasquez S.L."/>
            <person name="Kruys A."/>
            <person name="Hutchinson M.I."/>
            <person name="Powell A.J."/>
            <person name="Barry K."/>
            <person name="Miller A.N."/>
            <person name="Grigoriev I.V."/>
            <person name="Debuchy R."/>
            <person name="Gladieux P."/>
            <person name="Thoren M.H."/>
            <person name="Johannesson H."/>
        </authorList>
    </citation>
    <scope>NUCLEOTIDE SEQUENCE</scope>
    <source>
        <strain evidence="8">CBS 141.50</strain>
    </source>
</reference>
<dbReference type="EMBL" id="MU853619">
    <property type="protein sequence ID" value="KAK4141022.1"/>
    <property type="molecule type" value="Genomic_DNA"/>
</dbReference>
<accession>A0AAN6ZJS0</accession>
<keyword evidence="4" id="KW-0496">Mitochondrion</keyword>
<comment type="subcellular location">
    <subcellularLocation>
        <location evidence="1">Mitochondrion</location>
    </subcellularLocation>
</comment>
<evidence type="ECO:0000313" key="9">
    <source>
        <dbReference type="Proteomes" id="UP001302676"/>
    </source>
</evidence>
<dbReference type="Proteomes" id="UP001302676">
    <property type="component" value="Unassembled WGS sequence"/>
</dbReference>
<evidence type="ECO:0000256" key="6">
    <source>
        <dbReference type="ARBA" id="ARBA00035191"/>
    </source>
</evidence>
<evidence type="ECO:0000256" key="5">
    <source>
        <dbReference type="ARBA" id="ARBA00023274"/>
    </source>
</evidence>
<evidence type="ECO:0000256" key="7">
    <source>
        <dbReference type="SAM" id="MobiDB-lite"/>
    </source>
</evidence>
<reference evidence="8" key="1">
    <citation type="journal article" date="2023" name="Mol. Phylogenet. Evol.">
        <title>Genome-scale phylogeny and comparative genomics of the fungal order Sordariales.</title>
        <authorList>
            <person name="Hensen N."/>
            <person name="Bonometti L."/>
            <person name="Westerberg I."/>
            <person name="Brannstrom I.O."/>
            <person name="Guillou S."/>
            <person name="Cros-Aarteil S."/>
            <person name="Calhoun S."/>
            <person name="Haridas S."/>
            <person name="Kuo A."/>
            <person name="Mondo S."/>
            <person name="Pangilinan J."/>
            <person name="Riley R."/>
            <person name="LaButti K."/>
            <person name="Andreopoulos B."/>
            <person name="Lipzen A."/>
            <person name="Chen C."/>
            <person name="Yan M."/>
            <person name="Daum C."/>
            <person name="Ng V."/>
            <person name="Clum A."/>
            <person name="Steindorff A."/>
            <person name="Ohm R.A."/>
            <person name="Martin F."/>
            <person name="Silar P."/>
            <person name="Natvig D.O."/>
            <person name="Lalanne C."/>
            <person name="Gautier V."/>
            <person name="Ament-Velasquez S.L."/>
            <person name="Kruys A."/>
            <person name="Hutchinson M.I."/>
            <person name="Powell A.J."/>
            <person name="Barry K."/>
            <person name="Miller A.N."/>
            <person name="Grigoriev I.V."/>
            <person name="Debuchy R."/>
            <person name="Gladieux P."/>
            <person name="Hiltunen Thoren M."/>
            <person name="Johannesson H."/>
        </authorList>
    </citation>
    <scope>NUCLEOTIDE SEQUENCE</scope>
    <source>
        <strain evidence="8">CBS 141.50</strain>
    </source>
</reference>
<name>A0AAN6ZJS0_9PEZI</name>
<dbReference type="Gene3D" id="3.30.780.10">
    <property type="entry name" value="SUI1-like domain"/>
    <property type="match status" value="1"/>
</dbReference>
<keyword evidence="5" id="KW-0687">Ribonucleoprotein</keyword>
<organism evidence="8 9">
    <name type="scientific">Dichotomopilus funicola</name>
    <dbReference type="NCBI Taxonomy" id="1934379"/>
    <lineage>
        <taxon>Eukaryota</taxon>
        <taxon>Fungi</taxon>
        <taxon>Dikarya</taxon>
        <taxon>Ascomycota</taxon>
        <taxon>Pezizomycotina</taxon>
        <taxon>Sordariomycetes</taxon>
        <taxon>Sordariomycetidae</taxon>
        <taxon>Sordariales</taxon>
        <taxon>Chaetomiaceae</taxon>
        <taxon>Dichotomopilus</taxon>
    </lineage>
</organism>
<feature type="compositionally biased region" description="Pro residues" evidence="7">
    <location>
        <begin position="60"/>
        <end position="71"/>
    </location>
</feature>
<dbReference type="GO" id="GO:0005762">
    <property type="term" value="C:mitochondrial large ribosomal subunit"/>
    <property type="evidence" value="ECO:0007669"/>
    <property type="project" value="TreeGrafter"/>
</dbReference>
<feature type="compositionally biased region" description="Low complexity" evidence="7">
    <location>
        <begin position="33"/>
        <end position="59"/>
    </location>
</feature>
<keyword evidence="3 8" id="KW-0689">Ribosomal protein</keyword>
<protein>
    <recommendedName>
        <fullName evidence="6">Large ribosomal subunit protein mL49</fullName>
    </recommendedName>
</protein>
<gene>
    <name evidence="8" type="ORF">C8A04DRAFT_14441</name>
</gene>
<dbReference type="GO" id="GO:0003735">
    <property type="term" value="F:structural constituent of ribosome"/>
    <property type="evidence" value="ECO:0007669"/>
    <property type="project" value="InterPro"/>
</dbReference>
<proteinExistence type="inferred from homology"/>
<dbReference type="Pfam" id="PF05046">
    <property type="entry name" value="Img2"/>
    <property type="match status" value="1"/>
</dbReference>
<dbReference type="RefSeq" id="XP_062634393.1">
    <property type="nucleotide sequence ID" value="XM_062778099.1"/>
</dbReference>
<dbReference type="PANTHER" id="PTHR13477">
    <property type="entry name" value="MITOCHONDRIAL 39S RIBOSOMAL PROTEIN L49"/>
    <property type="match status" value="1"/>
</dbReference>
<dbReference type="GeneID" id="87814712"/>
<dbReference type="PANTHER" id="PTHR13477:SF0">
    <property type="entry name" value="LARGE RIBOSOMAL SUBUNIT PROTEIN ML49"/>
    <property type="match status" value="1"/>
</dbReference>
<evidence type="ECO:0000256" key="2">
    <source>
        <dbReference type="ARBA" id="ARBA00005677"/>
    </source>
</evidence>
<keyword evidence="9" id="KW-1185">Reference proteome</keyword>
<dbReference type="InterPro" id="IPR007740">
    <property type="entry name" value="Ribosomal_mL49"/>
</dbReference>